<name>A0A0V1LFS6_9BILA</name>
<gene>
    <name evidence="2" type="ORF">T02_11573</name>
</gene>
<dbReference type="AlphaFoldDB" id="A0A0V1LFS6"/>
<dbReference type="STRING" id="6335.A0A0V1LFS6"/>
<evidence type="ECO:0000313" key="3">
    <source>
        <dbReference type="Proteomes" id="UP000054721"/>
    </source>
</evidence>
<accession>A0A0V1LFS6</accession>
<comment type="caution">
    <text evidence="2">The sequence shown here is derived from an EMBL/GenBank/DDBJ whole genome shotgun (WGS) entry which is preliminary data.</text>
</comment>
<evidence type="ECO:0000313" key="2">
    <source>
        <dbReference type="EMBL" id="KRZ58392.1"/>
    </source>
</evidence>
<reference evidence="2 3" key="1">
    <citation type="submission" date="2015-05" db="EMBL/GenBank/DDBJ databases">
        <title>Evolution of Trichinella species and genotypes.</title>
        <authorList>
            <person name="Korhonen P.K."/>
            <person name="Edoardo P."/>
            <person name="Giuseppe L.R."/>
            <person name="Gasser R.B."/>
        </authorList>
    </citation>
    <scope>NUCLEOTIDE SEQUENCE [LARGE SCALE GENOMIC DNA]</scope>
    <source>
        <strain evidence="2">ISS10</strain>
    </source>
</reference>
<keyword evidence="3" id="KW-1185">Reference proteome</keyword>
<keyword evidence="1" id="KW-0812">Transmembrane</keyword>
<proteinExistence type="predicted"/>
<dbReference type="OrthoDB" id="10611188at2759"/>
<sequence>MISSTRPSLVIGRTRQVENAHVAFDPKYYRRLESDLQAFPVQSSGPQANGSAVDESQTAVVCVKREIHAMIDHGLLIPLLLLLVIGLFILLFMLIRRLKWLQSLKFSQIPFITSVYQRLVLRKYQTLQEDDCQSTAAYNTTTTTTESNQMGIDVGRFYLT</sequence>
<keyword evidence="1" id="KW-0472">Membrane</keyword>
<dbReference type="Proteomes" id="UP000054721">
    <property type="component" value="Unassembled WGS sequence"/>
</dbReference>
<keyword evidence="1" id="KW-1133">Transmembrane helix</keyword>
<protein>
    <submittedName>
        <fullName evidence="2">Uncharacterized protein</fullName>
    </submittedName>
</protein>
<dbReference type="EMBL" id="JYDW01000058">
    <property type="protein sequence ID" value="KRZ58392.1"/>
    <property type="molecule type" value="Genomic_DNA"/>
</dbReference>
<feature type="transmembrane region" description="Helical" evidence="1">
    <location>
        <begin position="75"/>
        <end position="95"/>
    </location>
</feature>
<evidence type="ECO:0000256" key="1">
    <source>
        <dbReference type="SAM" id="Phobius"/>
    </source>
</evidence>
<organism evidence="2 3">
    <name type="scientific">Trichinella nativa</name>
    <dbReference type="NCBI Taxonomy" id="6335"/>
    <lineage>
        <taxon>Eukaryota</taxon>
        <taxon>Metazoa</taxon>
        <taxon>Ecdysozoa</taxon>
        <taxon>Nematoda</taxon>
        <taxon>Enoplea</taxon>
        <taxon>Dorylaimia</taxon>
        <taxon>Trichinellida</taxon>
        <taxon>Trichinellidae</taxon>
        <taxon>Trichinella</taxon>
    </lineage>
</organism>